<organism evidence="1 2">
    <name type="scientific">Pinctada imbricata</name>
    <name type="common">Atlantic pearl-oyster</name>
    <name type="synonym">Pinctada martensii</name>
    <dbReference type="NCBI Taxonomy" id="66713"/>
    <lineage>
        <taxon>Eukaryota</taxon>
        <taxon>Metazoa</taxon>
        <taxon>Spiralia</taxon>
        <taxon>Lophotrochozoa</taxon>
        <taxon>Mollusca</taxon>
        <taxon>Bivalvia</taxon>
        <taxon>Autobranchia</taxon>
        <taxon>Pteriomorphia</taxon>
        <taxon>Pterioida</taxon>
        <taxon>Pterioidea</taxon>
        <taxon>Pteriidae</taxon>
        <taxon>Pinctada</taxon>
    </lineage>
</organism>
<dbReference type="EMBL" id="VSWD01000012">
    <property type="protein sequence ID" value="KAK3086832.1"/>
    <property type="molecule type" value="Genomic_DNA"/>
</dbReference>
<gene>
    <name evidence="1" type="ORF">FSP39_024227</name>
</gene>
<keyword evidence="2" id="KW-1185">Reference proteome</keyword>
<reference evidence="1" key="1">
    <citation type="submission" date="2019-08" db="EMBL/GenBank/DDBJ databases">
        <title>The improved chromosome-level genome for the pearl oyster Pinctada fucata martensii using PacBio sequencing and Hi-C.</title>
        <authorList>
            <person name="Zheng Z."/>
        </authorList>
    </citation>
    <scope>NUCLEOTIDE SEQUENCE</scope>
    <source>
        <strain evidence="1">ZZ-2019</strain>
        <tissue evidence="1">Adductor muscle</tissue>
    </source>
</reference>
<dbReference type="Proteomes" id="UP001186944">
    <property type="component" value="Unassembled WGS sequence"/>
</dbReference>
<accession>A0AA89BPY8</accession>
<protein>
    <submittedName>
        <fullName evidence="1">Uncharacterized protein</fullName>
    </submittedName>
</protein>
<sequence>MGLNYDGDYKEYAIVDHRLAMSVSVTHVAIRDPKVGQSDVLISAYDNCGRVCRPSCLQPGTQNLYKPCKGIIRVTSRSPKMYANDFGESIMDVWNFTEFRECPQFATDQIYVSFFCDYTDRYPWEAIIRQPGAQIGALTTKKRLQKCDLGLDRQKEQCFIRRKNCKAPCKHLEFYPCEGLCNKFARCFRGRYYIQQCYKARFNPKRKRCEWNQGVGPDRCPDKRWKVIRPPELERRSGK</sequence>
<evidence type="ECO:0000313" key="1">
    <source>
        <dbReference type="EMBL" id="KAK3086832.1"/>
    </source>
</evidence>
<name>A0AA89BPY8_PINIB</name>
<proteinExistence type="predicted"/>
<evidence type="ECO:0000313" key="2">
    <source>
        <dbReference type="Proteomes" id="UP001186944"/>
    </source>
</evidence>
<dbReference type="AlphaFoldDB" id="A0AA89BPY8"/>
<comment type="caution">
    <text evidence="1">The sequence shown here is derived from an EMBL/GenBank/DDBJ whole genome shotgun (WGS) entry which is preliminary data.</text>
</comment>